<evidence type="ECO:0000313" key="2">
    <source>
        <dbReference type="Proteomes" id="UP000603457"/>
    </source>
</evidence>
<dbReference type="EMBL" id="JACJTB010000006">
    <property type="protein sequence ID" value="MBD2594211.1"/>
    <property type="molecule type" value="Genomic_DNA"/>
</dbReference>
<name>A0ABR8FS02_9NOSO</name>
<organism evidence="1 2">
    <name type="scientific">Nostoc spongiaeforme FACHB-130</name>
    <dbReference type="NCBI Taxonomy" id="1357510"/>
    <lineage>
        <taxon>Bacteria</taxon>
        <taxon>Bacillati</taxon>
        <taxon>Cyanobacteriota</taxon>
        <taxon>Cyanophyceae</taxon>
        <taxon>Nostocales</taxon>
        <taxon>Nostocaceae</taxon>
        <taxon>Nostoc</taxon>
    </lineage>
</organism>
<keyword evidence="2" id="KW-1185">Reference proteome</keyword>
<reference evidence="1 2" key="1">
    <citation type="journal article" date="2020" name="ISME J.">
        <title>Comparative genomics reveals insights into cyanobacterial evolution and habitat adaptation.</title>
        <authorList>
            <person name="Chen M.Y."/>
            <person name="Teng W.K."/>
            <person name="Zhao L."/>
            <person name="Hu C.X."/>
            <person name="Zhou Y.K."/>
            <person name="Han B.P."/>
            <person name="Song L.R."/>
            <person name="Shu W.S."/>
        </authorList>
    </citation>
    <scope>NUCLEOTIDE SEQUENCE [LARGE SCALE GENOMIC DNA]</scope>
    <source>
        <strain evidence="1 2">FACHB-130</strain>
    </source>
</reference>
<accession>A0ABR8FS02</accession>
<sequence>MVYKYKIILKYRKYEKGDRPSGKSLRSPFFQPLTESFIIMAQERENPEHQESVLQAFPKRERIKHLLIGSPKAVTSTIHYLQAVGYANVGDWSPLLPADNPDEVMSILIRQIFTA</sequence>
<gene>
    <name evidence="1" type="ORF">H6G74_07690</name>
</gene>
<dbReference type="Proteomes" id="UP000603457">
    <property type="component" value="Unassembled WGS sequence"/>
</dbReference>
<proteinExistence type="predicted"/>
<evidence type="ECO:0000313" key="1">
    <source>
        <dbReference type="EMBL" id="MBD2594211.1"/>
    </source>
</evidence>
<comment type="caution">
    <text evidence="1">The sequence shown here is derived from an EMBL/GenBank/DDBJ whole genome shotgun (WGS) entry which is preliminary data.</text>
</comment>
<protein>
    <submittedName>
        <fullName evidence="1">Uncharacterized protein</fullName>
    </submittedName>
</protein>